<dbReference type="KEGG" id="cvr:CHLNCDRAFT_34420"/>
<evidence type="ECO:0000256" key="2">
    <source>
        <dbReference type="ARBA" id="ARBA00004900"/>
    </source>
</evidence>
<dbReference type="FunCoup" id="E1Z824">
    <property type="interactions" value="604"/>
</dbReference>
<proteinExistence type="inferred from homology"/>
<dbReference type="EC" id="1.3.5.5" evidence="9"/>
<dbReference type="OMA" id="HSMIFNQ"/>
<evidence type="ECO:0000256" key="9">
    <source>
        <dbReference type="RuleBase" id="RU368016"/>
    </source>
</evidence>
<evidence type="ECO:0000256" key="3">
    <source>
        <dbReference type="ARBA" id="ARBA00006046"/>
    </source>
</evidence>
<dbReference type="PANTHER" id="PTHR42923:SF45">
    <property type="entry name" value="15-CIS-PHYTOENE DESATURASE, CHLOROPLASTIC_CHROMOPLASTIC"/>
    <property type="match status" value="1"/>
</dbReference>
<keyword evidence="6 9" id="KW-0560">Oxidoreductase</keyword>
<dbReference type="OrthoDB" id="5046242at2759"/>
<evidence type="ECO:0000313" key="13">
    <source>
        <dbReference type="Proteomes" id="UP000008141"/>
    </source>
</evidence>
<accession>E1Z824</accession>
<dbReference type="RefSeq" id="XP_005850369.1">
    <property type="nucleotide sequence ID" value="XM_005850307.1"/>
</dbReference>
<dbReference type="GO" id="GO:0016020">
    <property type="term" value="C:membrane"/>
    <property type="evidence" value="ECO:0007669"/>
    <property type="project" value="UniProtKB-SubCell"/>
</dbReference>
<dbReference type="Proteomes" id="UP000008141">
    <property type="component" value="Unassembled WGS sequence"/>
</dbReference>
<comment type="subunit">
    <text evidence="9">Homotetramer.</text>
</comment>
<name>E1Z824_CHLVA</name>
<dbReference type="InParanoid" id="E1Z824"/>
<evidence type="ECO:0000256" key="10">
    <source>
        <dbReference type="SAM" id="MobiDB-lite"/>
    </source>
</evidence>
<comment type="similarity">
    <text evidence="3 9">Belongs to the carotenoid/retinoid oxidoreductase family.</text>
</comment>
<dbReference type="NCBIfam" id="TIGR02731">
    <property type="entry name" value="phytoene_desat"/>
    <property type="match status" value="1"/>
</dbReference>
<dbReference type="UniPathway" id="UPA00803"/>
<dbReference type="GO" id="GO:0016166">
    <property type="term" value="F:phytoene dehydrogenase activity"/>
    <property type="evidence" value="ECO:0007669"/>
    <property type="project" value="UniProtKB-UniRule"/>
</dbReference>
<comment type="catalytic activity">
    <reaction evidence="8 9">
        <text>2 a plastoquinone + 15-cis-phytoene = 9,9',15-tri-cis-zeta-carotene + 2 a plastoquinol</text>
        <dbReference type="Rhea" id="RHEA:30287"/>
        <dbReference type="Rhea" id="RHEA-COMP:9561"/>
        <dbReference type="Rhea" id="RHEA-COMP:9562"/>
        <dbReference type="ChEBI" id="CHEBI:17757"/>
        <dbReference type="ChEBI" id="CHEBI:27787"/>
        <dbReference type="ChEBI" id="CHEBI:48717"/>
        <dbReference type="ChEBI" id="CHEBI:62192"/>
        <dbReference type="EC" id="1.3.5.5"/>
    </reaction>
</comment>
<evidence type="ECO:0000313" key="12">
    <source>
        <dbReference type="EMBL" id="EFN58267.1"/>
    </source>
</evidence>
<keyword evidence="4 9" id="KW-0125">Carotenoid biosynthesis</keyword>
<feature type="region of interest" description="Disordered" evidence="10">
    <location>
        <begin position="1"/>
        <end position="53"/>
    </location>
</feature>
<dbReference type="STRING" id="554065.E1Z824"/>
<comment type="function">
    <text evidence="9">Converts phytoene into zeta-carotene via the intermediary of phytofluene by the symmetrical introduction of two double bonds at the C-11 and C-11' positions of phytoene with a concomitant isomerization of two neighboring double bonds at the C9 and C9' positions from trans to cis.</text>
</comment>
<sequence>MQCTSACTAAAPAQLQRPGKSRSGFSASMRGTALAQQHTAARGPGSSSRGALRVQARDFPKPDFEGEKSFQEMAAISAAVKAAPRPKEPLTVVIAGAGLAGLSTAKYLVDAGHKPIVLESRDVLGGKVAAWKDEDGDWYETGLHIFFGAYPNLMNLFKELDIEDRLQWKEHSMIFAVPEAPGEFSRFDFPDLPAPLNGIIAILRNNQARTDAGRGRATAGMLTWPEKIQFALGLLPAIVYGQPYVEAQDDKTVTEWMRQQGVPARVNDEVFIAMAKALNFIDPDELSMICVLIALNRFLQEKHGSKMAFLDGCPPERLCQPIVDYITARGGEVRMKSGIKDIELNEDGTVKQYNLLSGDSITADLYVSAMPVDIVKKLMPAPWYQMDFFKRLDKLVGVPVINIHIWFDRKLTTVDHLLFSRSPLLSVYADMSTTCREYYDTEKSMLELVFAPAEKWIGRPDEEIIEATMKELERLFPTEIAADGSKAAIRKYKVVKTPLSVYKTVPDCEPCRPTQRTPLRNFYLAGDYTKQRYLASMEGATFSGKLCAQAIAEDWNTSSVKPSQPAKEPAMV</sequence>
<dbReference type="GO" id="GO:0016117">
    <property type="term" value="P:carotenoid biosynthetic process"/>
    <property type="evidence" value="ECO:0007669"/>
    <property type="project" value="UniProtKB-UniRule"/>
</dbReference>
<evidence type="ECO:0000256" key="5">
    <source>
        <dbReference type="ARBA" id="ARBA00022904"/>
    </source>
</evidence>
<dbReference type="EMBL" id="GL433838">
    <property type="protein sequence ID" value="EFN58267.1"/>
    <property type="molecule type" value="Genomic_DNA"/>
</dbReference>
<comment type="subcellular location">
    <subcellularLocation>
        <location evidence="9">Plastid</location>
        <location evidence="9">Chloroplast</location>
    </subcellularLocation>
    <subcellularLocation>
        <location evidence="1 9">Plastid</location>
        <location evidence="1 9">Chromoplast</location>
    </subcellularLocation>
    <subcellularLocation>
        <location evidence="9">Membrane</location>
        <topology evidence="9">Peripheral membrane protein</topology>
    </subcellularLocation>
</comment>
<evidence type="ECO:0000259" key="11">
    <source>
        <dbReference type="Pfam" id="PF01593"/>
    </source>
</evidence>
<keyword evidence="9" id="KW-0934">Plastid</keyword>
<dbReference type="AlphaFoldDB" id="E1Z824"/>
<dbReference type="Gene3D" id="3.50.50.60">
    <property type="entry name" value="FAD/NAD(P)-binding domain"/>
    <property type="match status" value="1"/>
</dbReference>
<dbReference type="eggNOG" id="KOG0029">
    <property type="taxonomic scope" value="Eukaryota"/>
</dbReference>
<dbReference type="InterPro" id="IPR050464">
    <property type="entry name" value="Zeta_carotene_desat/Oxidored"/>
</dbReference>
<comment type="cofactor">
    <cofactor evidence="9">
        <name>FAD</name>
        <dbReference type="ChEBI" id="CHEBI:57692"/>
    </cofactor>
</comment>
<keyword evidence="13" id="KW-1185">Reference proteome</keyword>
<dbReference type="InterPro" id="IPR002937">
    <property type="entry name" value="Amino_oxidase"/>
</dbReference>
<feature type="compositionally biased region" description="Polar residues" evidence="10">
    <location>
        <begin position="34"/>
        <end position="49"/>
    </location>
</feature>
<keyword evidence="5" id="KW-0957">Chromoplast</keyword>
<protein>
    <recommendedName>
        <fullName evidence="9">Phytoene dehydrogenase</fullName>
        <ecNumber evidence="9">1.3.5.5</ecNumber>
    </recommendedName>
</protein>
<comment type="pathway">
    <text evidence="2 9">Carotenoid biosynthesis; lycopene biosynthesis.</text>
</comment>
<evidence type="ECO:0000256" key="4">
    <source>
        <dbReference type="ARBA" id="ARBA00022746"/>
    </source>
</evidence>
<dbReference type="PANTHER" id="PTHR42923">
    <property type="entry name" value="PROTOPORPHYRINOGEN OXIDASE"/>
    <property type="match status" value="1"/>
</dbReference>
<dbReference type="GO" id="GO:0009509">
    <property type="term" value="C:chromoplast"/>
    <property type="evidence" value="ECO:0007669"/>
    <property type="project" value="UniProtKB-SubCell"/>
</dbReference>
<organism evidence="13">
    <name type="scientific">Chlorella variabilis</name>
    <name type="common">Green alga</name>
    <dbReference type="NCBI Taxonomy" id="554065"/>
    <lineage>
        <taxon>Eukaryota</taxon>
        <taxon>Viridiplantae</taxon>
        <taxon>Chlorophyta</taxon>
        <taxon>core chlorophytes</taxon>
        <taxon>Trebouxiophyceae</taxon>
        <taxon>Chlorellales</taxon>
        <taxon>Chlorellaceae</taxon>
        <taxon>Chlorella clade</taxon>
        <taxon>Chlorella</taxon>
    </lineage>
</organism>
<evidence type="ECO:0000256" key="8">
    <source>
        <dbReference type="ARBA" id="ARBA00049319"/>
    </source>
</evidence>
<dbReference type="GeneID" id="17357412"/>
<dbReference type="InterPro" id="IPR036188">
    <property type="entry name" value="FAD/NAD-bd_sf"/>
</dbReference>
<evidence type="ECO:0000256" key="1">
    <source>
        <dbReference type="ARBA" id="ARBA00004260"/>
    </source>
</evidence>
<keyword evidence="7 9" id="KW-0472">Membrane</keyword>
<evidence type="ECO:0000256" key="7">
    <source>
        <dbReference type="ARBA" id="ARBA00023136"/>
    </source>
</evidence>
<dbReference type="Pfam" id="PF01593">
    <property type="entry name" value="Amino_oxidase"/>
    <property type="match status" value="1"/>
</dbReference>
<reference evidence="12 13" key="1">
    <citation type="journal article" date="2010" name="Plant Cell">
        <title>The Chlorella variabilis NC64A genome reveals adaptation to photosymbiosis, coevolution with viruses, and cryptic sex.</title>
        <authorList>
            <person name="Blanc G."/>
            <person name="Duncan G."/>
            <person name="Agarkova I."/>
            <person name="Borodovsky M."/>
            <person name="Gurnon J."/>
            <person name="Kuo A."/>
            <person name="Lindquist E."/>
            <person name="Lucas S."/>
            <person name="Pangilinan J."/>
            <person name="Polle J."/>
            <person name="Salamov A."/>
            <person name="Terry A."/>
            <person name="Yamada T."/>
            <person name="Dunigan D.D."/>
            <person name="Grigoriev I.V."/>
            <person name="Claverie J.M."/>
            <person name="Van Etten J.L."/>
        </authorList>
    </citation>
    <scope>NUCLEOTIDE SEQUENCE [LARGE SCALE GENOMIC DNA]</scope>
    <source>
        <strain evidence="12 13">NC64A</strain>
    </source>
</reference>
<dbReference type="FunFam" id="3.50.50.60:FF:000091">
    <property type="entry name" value="15-cis-phytoene desaturase, chloroplastic/chromoplastic"/>
    <property type="match status" value="1"/>
</dbReference>
<dbReference type="SUPFAM" id="SSF51905">
    <property type="entry name" value="FAD/NAD(P)-binding domain"/>
    <property type="match status" value="1"/>
</dbReference>
<gene>
    <name evidence="12" type="ORF">CHLNCDRAFT_34420</name>
</gene>
<dbReference type="InterPro" id="IPR014102">
    <property type="entry name" value="Phytoene_desaturase"/>
</dbReference>
<evidence type="ECO:0000256" key="6">
    <source>
        <dbReference type="ARBA" id="ARBA00023002"/>
    </source>
</evidence>
<keyword evidence="9" id="KW-0150">Chloroplast</keyword>
<feature type="domain" description="Amine oxidase" evidence="11">
    <location>
        <begin position="99"/>
        <end position="551"/>
    </location>
</feature>
<dbReference type="GO" id="GO:0009507">
    <property type="term" value="C:chloroplast"/>
    <property type="evidence" value="ECO:0007669"/>
    <property type="project" value="UniProtKB-SubCell"/>
</dbReference>